<dbReference type="InterPro" id="IPR002078">
    <property type="entry name" value="Sigma_54_int"/>
</dbReference>
<organism evidence="6 7">
    <name type="scientific">Rhodopila globiformis</name>
    <name type="common">Rhodopseudomonas globiformis</name>
    <dbReference type="NCBI Taxonomy" id="1071"/>
    <lineage>
        <taxon>Bacteria</taxon>
        <taxon>Pseudomonadati</taxon>
        <taxon>Pseudomonadota</taxon>
        <taxon>Alphaproteobacteria</taxon>
        <taxon>Acetobacterales</taxon>
        <taxon>Acetobacteraceae</taxon>
        <taxon>Rhodopila</taxon>
    </lineage>
</organism>
<dbReference type="InterPro" id="IPR025943">
    <property type="entry name" value="Sigma_54_int_dom_ATP-bd_2"/>
</dbReference>
<dbReference type="RefSeq" id="WP_104519143.1">
    <property type="nucleotide sequence ID" value="NZ_NHRY01000128.1"/>
</dbReference>
<evidence type="ECO:0000313" key="7">
    <source>
        <dbReference type="Proteomes" id="UP000239724"/>
    </source>
</evidence>
<proteinExistence type="predicted"/>
<dbReference type="InterPro" id="IPR025662">
    <property type="entry name" value="Sigma_54_int_dom_ATP-bd_1"/>
</dbReference>
<comment type="caution">
    <text evidence="6">The sequence shown here is derived from an EMBL/GenBank/DDBJ whole genome shotgun (WGS) entry which is preliminary data.</text>
</comment>
<feature type="domain" description="Sigma-54 factor interaction" evidence="5">
    <location>
        <begin position="181"/>
        <end position="413"/>
    </location>
</feature>
<dbReference type="Pfam" id="PF25601">
    <property type="entry name" value="AAA_lid_14"/>
    <property type="match status" value="1"/>
</dbReference>
<keyword evidence="4" id="KW-0010">Activator</keyword>
<evidence type="ECO:0000313" key="6">
    <source>
        <dbReference type="EMBL" id="PPQ34155.1"/>
    </source>
</evidence>
<dbReference type="InterPro" id="IPR058031">
    <property type="entry name" value="AAA_lid_NorR"/>
</dbReference>
<keyword evidence="3" id="KW-0902">Two-component regulatory system</keyword>
<dbReference type="GO" id="GO:0000160">
    <property type="term" value="P:phosphorelay signal transduction system"/>
    <property type="evidence" value="ECO:0007669"/>
    <property type="project" value="UniProtKB-KW"/>
</dbReference>
<dbReference type="Proteomes" id="UP000239724">
    <property type="component" value="Unassembled WGS sequence"/>
</dbReference>
<evidence type="ECO:0000256" key="4">
    <source>
        <dbReference type="ARBA" id="ARBA00023159"/>
    </source>
</evidence>
<dbReference type="InterPro" id="IPR003593">
    <property type="entry name" value="AAA+_ATPase"/>
</dbReference>
<gene>
    <name evidence="6" type="ORF">CCS01_12300</name>
</gene>
<dbReference type="PROSITE" id="PS00675">
    <property type="entry name" value="SIGMA54_INTERACT_1"/>
    <property type="match status" value="1"/>
</dbReference>
<dbReference type="GO" id="GO:0005524">
    <property type="term" value="F:ATP binding"/>
    <property type="evidence" value="ECO:0007669"/>
    <property type="project" value="UniProtKB-KW"/>
</dbReference>
<dbReference type="EMBL" id="NHRY01000128">
    <property type="protein sequence ID" value="PPQ34155.1"/>
    <property type="molecule type" value="Genomic_DNA"/>
</dbReference>
<dbReference type="Pfam" id="PF00158">
    <property type="entry name" value="Sigma54_activat"/>
    <property type="match status" value="1"/>
</dbReference>
<dbReference type="Gene3D" id="1.10.10.60">
    <property type="entry name" value="Homeodomain-like"/>
    <property type="match status" value="1"/>
</dbReference>
<reference evidence="6 7" key="1">
    <citation type="journal article" date="2018" name="Arch. Microbiol.">
        <title>New insights into the metabolic potential of the phototrophic purple bacterium Rhodopila globiformis DSM 161(T) from its draft genome sequence and evidence for a vanadium-dependent nitrogenase.</title>
        <authorList>
            <person name="Imhoff J.F."/>
            <person name="Rahn T."/>
            <person name="Kunzel S."/>
            <person name="Neulinger S.C."/>
        </authorList>
    </citation>
    <scope>NUCLEOTIDE SEQUENCE [LARGE SCALE GENOMIC DNA]</scope>
    <source>
        <strain evidence="6 7">DSM 161</strain>
    </source>
</reference>
<dbReference type="SUPFAM" id="SSF52540">
    <property type="entry name" value="P-loop containing nucleoside triphosphate hydrolases"/>
    <property type="match status" value="1"/>
</dbReference>
<keyword evidence="2" id="KW-0067">ATP-binding</keyword>
<dbReference type="AlphaFoldDB" id="A0A2S6NHM7"/>
<dbReference type="GO" id="GO:0006355">
    <property type="term" value="P:regulation of DNA-templated transcription"/>
    <property type="evidence" value="ECO:0007669"/>
    <property type="project" value="InterPro"/>
</dbReference>
<dbReference type="FunFam" id="3.40.50.300:FF:000006">
    <property type="entry name" value="DNA-binding transcriptional regulator NtrC"/>
    <property type="match status" value="1"/>
</dbReference>
<dbReference type="SMART" id="SM00382">
    <property type="entry name" value="AAA"/>
    <property type="match status" value="1"/>
</dbReference>
<keyword evidence="1" id="KW-0547">Nucleotide-binding</keyword>
<accession>A0A2S6NHM7</accession>
<dbReference type="PROSITE" id="PS00676">
    <property type="entry name" value="SIGMA54_INTERACT_2"/>
    <property type="match status" value="1"/>
</dbReference>
<keyword evidence="7" id="KW-1185">Reference proteome</keyword>
<protein>
    <submittedName>
        <fullName evidence="6">AAA family ATPase</fullName>
    </submittedName>
</protein>
<dbReference type="Gene3D" id="1.10.8.60">
    <property type="match status" value="1"/>
</dbReference>
<evidence type="ECO:0000256" key="2">
    <source>
        <dbReference type="ARBA" id="ARBA00022840"/>
    </source>
</evidence>
<name>A0A2S6NHM7_RHOGL</name>
<dbReference type="PANTHER" id="PTHR32071">
    <property type="entry name" value="TRANSCRIPTIONAL REGULATORY PROTEIN"/>
    <property type="match status" value="1"/>
</dbReference>
<dbReference type="PROSITE" id="PS50045">
    <property type="entry name" value="SIGMA54_INTERACT_4"/>
    <property type="match status" value="1"/>
</dbReference>
<evidence type="ECO:0000256" key="1">
    <source>
        <dbReference type="ARBA" id="ARBA00022741"/>
    </source>
</evidence>
<dbReference type="InterPro" id="IPR027417">
    <property type="entry name" value="P-loop_NTPase"/>
</dbReference>
<sequence length="500" mass="54588">MMRVLIAWVGVSDLLGPSKEATGDVGPVAQAVEVRGFDRVVLLESFSKAEHQNMLQPYVSWLKARTKVEVIERPEVLGGPTDWGGIYKAALGACQAQEKDAALTFHLSPGSPPMAAVWLLLGKTVFSAELIESSREHGVKTVTVPFDIAAEFLPDLLREPDERLRSQSTADSPSAPEFKDIIHRSKVMARLIQRARRVALRNVPVLIEGETGTGKELLAKAIHQASSRRKKPFIPVNCGAIPKSLVDAELFGVLKGVGTGVDARKGYFEAADGGTLFLDELGELPLAAQVKLLRVLQEGEVTPLGAREPKRINVRVIAATNRTVIQEVEAGRFREDLFYRLAVAVLKLPPLRERPGDTGLLVDELLKVVNNEAEAEPGYVHKNLSIGARNLVVAHPWPGNVRELLLTLKRAAIWSDGGTISAEDIRESLLALPHTQRHEVLGRPLGSSLNLQEILKEVAQHYLGRALRDAAGNKARAAELVGAPSYQTLSNWLKKYDVEA</sequence>
<dbReference type="CDD" id="cd00009">
    <property type="entry name" value="AAA"/>
    <property type="match status" value="1"/>
</dbReference>
<dbReference type="OrthoDB" id="9770562at2"/>
<evidence type="ECO:0000259" key="5">
    <source>
        <dbReference type="PROSITE" id="PS50045"/>
    </source>
</evidence>
<evidence type="ECO:0000256" key="3">
    <source>
        <dbReference type="ARBA" id="ARBA00023012"/>
    </source>
</evidence>
<dbReference type="Gene3D" id="3.40.50.300">
    <property type="entry name" value="P-loop containing nucleotide triphosphate hydrolases"/>
    <property type="match status" value="1"/>
</dbReference>